<reference evidence="2 3" key="1">
    <citation type="submission" date="2020-06" db="EMBL/GenBank/DDBJ databases">
        <title>NJ-3-1, isolated from saline soil.</title>
        <authorList>
            <person name="Cui H.L."/>
            <person name="Shi X."/>
        </authorList>
    </citation>
    <scope>NUCLEOTIDE SEQUENCE [LARGE SCALE GENOMIC DNA]</scope>
    <source>
        <strain evidence="2 3">NJ-3-1</strain>
    </source>
</reference>
<gene>
    <name evidence="2" type="ORF">HUG12_04135</name>
</gene>
<keyword evidence="3" id="KW-1185">Reference proteome</keyword>
<dbReference type="GeneID" id="56036620"/>
<sequence>MSGADVEFRFESTDDEERFVREYLTDAWPRFESSEWWEAGWFWAYRQFAEYDSGPDRGLVRVVFEGDPDEFTESEADRWDGFEGLDAWELRRYEGTDEGYGSLLDQQRDAKGAVGGEREYRLKPLSTRFALDYYREFDDPVPVLGEGDEDDPAGVGFWAHLHFAMVQCGFDWYDETDACLKGLKNRLKSLAAYRGADAARAEYDRLAAEWDGYEAELDEWLDEHPTGEASEP</sequence>
<organism evidence="2 3">
    <name type="scientific">Halorarum salinum</name>
    <dbReference type="NCBI Taxonomy" id="2743089"/>
    <lineage>
        <taxon>Archaea</taxon>
        <taxon>Methanobacteriati</taxon>
        <taxon>Methanobacteriota</taxon>
        <taxon>Stenosarchaea group</taxon>
        <taxon>Halobacteria</taxon>
        <taxon>Halobacteriales</taxon>
        <taxon>Haloferacaceae</taxon>
        <taxon>Halorarum</taxon>
    </lineage>
</organism>
<dbReference type="RefSeq" id="WP_179267550.1">
    <property type="nucleotide sequence ID" value="NZ_CP058579.1"/>
</dbReference>
<dbReference type="EMBL" id="CP058579">
    <property type="protein sequence ID" value="QLG60965.1"/>
    <property type="molecule type" value="Genomic_DNA"/>
</dbReference>
<evidence type="ECO:0000313" key="3">
    <source>
        <dbReference type="Proteomes" id="UP000509626"/>
    </source>
</evidence>
<name>A0A7D5QIV4_9EURY</name>
<proteinExistence type="predicted"/>
<keyword evidence="1" id="KW-0175">Coiled coil</keyword>
<accession>A0A7D5QIV4</accession>
<evidence type="ECO:0000256" key="1">
    <source>
        <dbReference type="SAM" id="Coils"/>
    </source>
</evidence>
<dbReference type="AlphaFoldDB" id="A0A7D5QIV4"/>
<protein>
    <submittedName>
        <fullName evidence="2">Uncharacterized protein</fullName>
    </submittedName>
</protein>
<dbReference type="Proteomes" id="UP000509626">
    <property type="component" value="Chromosome"/>
</dbReference>
<dbReference type="KEGG" id="halu:HUG12_04135"/>
<feature type="coiled-coil region" evidence="1">
    <location>
        <begin position="196"/>
        <end position="223"/>
    </location>
</feature>
<dbReference type="OrthoDB" id="333939at2157"/>
<evidence type="ECO:0000313" key="2">
    <source>
        <dbReference type="EMBL" id="QLG60965.1"/>
    </source>
</evidence>